<evidence type="ECO:0000259" key="1">
    <source>
        <dbReference type="Pfam" id="PF05943"/>
    </source>
</evidence>
<organism evidence="3 4">
    <name type="scientific">Marinibactrum halimedae</name>
    <dbReference type="NCBI Taxonomy" id="1444977"/>
    <lineage>
        <taxon>Bacteria</taxon>
        <taxon>Pseudomonadati</taxon>
        <taxon>Pseudomonadota</taxon>
        <taxon>Gammaproteobacteria</taxon>
        <taxon>Cellvibrionales</taxon>
        <taxon>Cellvibrionaceae</taxon>
        <taxon>Marinibactrum</taxon>
    </lineage>
</organism>
<dbReference type="InterPro" id="IPR010269">
    <property type="entry name" value="T6SS_TssC-like"/>
</dbReference>
<dbReference type="Pfam" id="PF05943">
    <property type="entry name" value="VipB"/>
    <property type="match status" value="1"/>
</dbReference>
<dbReference type="Pfam" id="PF18945">
    <property type="entry name" value="VipB_2"/>
    <property type="match status" value="1"/>
</dbReference>
<accession>A0AA37WL76</accession>
<dbReference type="PANTHER" id="PTHR35565">
    <property type="entry name" value="CYTOPLASMIC PROTEIN-RELATED"/>
    <property type="match status" value="1"/>
</dbReference>
<keyword evidence="4" id="KW-1185">Reference proteome</keyword>
<sequence length="629" mass="71011">MSAEIIEVPNDHIVDLGASLNYLPETLESLLDKKVRIKNTQKLEESVSAFSDCLSDYDESDDVSNIKLRLQSIKEQGERVQNVFQESDVYLDKSISSLLSSNLEAIFEGCSASELAFSEMESIEEGGEEQESEVRRTVSRLINGADKLSKVKSTISEKLRTDSALNLNDNELAADYFLGCMATALFNDILPENDEDGFALAHVREKVTNACADIDEKINRHVNAILHNEEFKDLEANWLGLNGLIESTDWSANLMIDVLDCTKEEVMDDLANNAVDLTNSELFKKIYVSEYDQYGGCPYGALIGLYEFENTDRDRRMLSTAGKVAAASHAPFISSVGPKFLACNDIKELSEIKDLEAHLGHPRFEKWNQFRESEEAAYIGLSLPKFLLRKPYESEPNEGGFGFEEKIDVADGHKDYLWCNSAFLVCKNMIRSFAETGWCQYIRGPKGGGNIEYLPRHEFKLNGQSEIKAPVEMIIPDYKELQFSNAGFMPLVYKKGTSNACFFSCQSIKKTKKFKDPQDSQNSQLVTNLSYTMSITRIAHYIKCMMRDNIGSSATQEYINAAIENWLSQYVTTVVNPDDLTLRYYPFQSIKVETKEQEGMIGWYSSNISVMPHRQFEGLDVELSLDVRT</sequence>
<name>A0AA37WL76_9GAMM</name>
<dbReference type="EMBL" id="BSPD01000021">
    <property type="protein sequence ID" value="GLS25040.1"/>
    <property type="molecule type" value="Genomic_DNA"/>
</dbReference>
<dbReference type="Proteomes" id="UP001156870">
    <property type="component" value="Unassembled WGS sequence"/>
</dbReference>
<feature type="domain" description="TssC1 N-terminal" evidence="1">
    <location>
        <begin position="210"/>
        <end position="509"/>
    </location>
</feature>
<evidence type="ECO:0000313" key="3">
    <source>
        <dbReference type="EMBL" id="GLS25040.1"/>
    </source>
</evidence>
<reference evidence="3 4" key="1">
    <citation type="journal article" date="2014" name="Int. J. Syst. Evol. Microbiol.">
        <title>Complete genome sequence of Corynebacterium casei LMG S-19264T (=DSM 44701T), isolated from a smear-ripened cheese.</title>
        <authorList>
            <consortium name="US DOE Joint Genome Institute (JGI-PGF)"/>
            <person name="Walter F."/>
            <person name="Albersmeier A."/>
            <person name="Kalinowski J."/>
            <person name="Ruckert C."/>
        </authorList>
    </citation>
    <scope>NUCLEOTIDE SEQUENCE [LARGE SCALE GENOMIC DNA]</scope>
    <source>
        <strain evidence="3 4">NBRC 110095</strain>
    </source>
</reference>
<dbReference type="InterPro" id="IPR044032">
    <property type="entry name" value="TssC1_C"/>
</dbReference>
<evidence type="ECO:0000313" key="4">
    <source>
        <dbReference type="Proteomes" id="UP001156870"/>
    </source>
</evidence>
<protein>
    <submittedName>
        <fullName evidence="3">Intracellular growth locus iglB</fullName>
    </submittedName>
</protein>
<dbReference type="PANTHER" id="PTHR35565:SF1">
    <property type="entry name" value="TYPE VI SECRETION SYSTEM CONTRACTILE SHEATH LARGE SUBUNIT"/>
    <property type="match status" value="1"/>
</dbReference>
<comment type="caution">
    <text evidence="3">The sequence shown here is derived from an EMBL/GenBank/DDBJ whole genome shotgun (WGS) entry which is preliminary data.</text>
</comment>
<feature type="domain" description="TssC1 C-terminal" evidence="2">
    <location>
        <begin position="519"/>
        <end position="626"/>
    </location>
</feature>
<dbReference type="NCBIfam" id="TIGR03355">
    <property type="entry name" value="VI_chp_2"/>
    <property type="match status" value="1"/>
</dbReference>
<dbReference type="RefSeq" id="WP_232592689.1">
    <property type="nucleotide sequence ID" value="NZ_BSPD01000021.1"/>
</dbReference>
<dbReference type="AlphaFoldDB" id="A0AA37WL76"/>
<dbReference type="InterPro" id="IPR044031">
    <property type="entry name" value="TssC1_N"/>
</dbReference>
<evidence type="ECO:0000259" key="2">
    <source>
        <dbReference type="Pfam" id="PF18945"/>
    </source>
</evidence>
<proteinExistence type="predicted"/>
<gene>
    <name evidence="3" type="primary">iglB2</name>
    <name evidence="3" type="ORF">GCM10007877_07540</name>
</gene>